<accession>A0ABQ0PTP4</accession>
<dbReference type="Pfam" id="PF01063">
    <property type="entry name" value="Aminotran_4"/>
    <property type="match status" value="1"/>
</dbReference>
<comment type="pathway">
    <text evidence="3">Amino-acid biosynthesis; L-valine biosynthesis; L-valine from pyruvate: step 4/4.</text>
</comment>
<name>A0ABQ0PTP4_9PROT</name>
<evidence type="ECO:0000256" key="2">
    <source>
        <dbReference type="ARBA" id="ARBA00004824"/>
    </source>
</evidence>
<proteinExistence type="inferred from homology"/>
<protein>
    <recommendedName>
        <fullName evidence="7">Probable branched-chain-amino-acid aminotransferase</fullName>
        <ecNumber evidence="6">2.6.1.42</ecNumber>
    </recommendedName>
</protein>
<dbReference type="InterPro" id="IPR036038">
    <property type="entry name" value="Aminotransferase-like"/>
</dbReference>
<comment type="catalytic activity">
    <reaction evidence="11">
        <text>L-leucine + 2-oxoglutarate = 4-methyl-2-oxopentanoate + L-glutamate</text>
        <dbReference type="Rhea" id="RHEA:18321"/>
        <dbReference type="ChEBI" id="CHEBI:16810"/>
        <dbReference type="ChEBI" id="CHEBI:17865"/>
        <dbReference type="ChEBI" id="CHEBI:29985"/>
        <dbReference type="ChEBI" id="CHEBI:57427"/>
        <dbReference type="EC" id="2.6.1.42"/>
    </reaction>
</comment>
<dbReference type="InterPro" id="IPR043131">
    <property type="entry name" value="BCAT-like_N"/>
</dbReference>
<evidence type="ECO:0000256" key="1">
    <source>
        <dbReference type="ARBA" id="ARBA00003109"/>
    </source>
</evidence>
<evidence type="ECO:0000256" key="6">
    <source>
        <dbReference type="ARBA" id="ARBA00013053"/>
    </source>
</evidence>
<dbReference type="PANTHER" id="PTHR42743">
    <property type="entry name" value="AMINO-ACID AMINOTRANSFERASE"/>
    <property type="match status" value="1"/>
</dbReference>
<comment type="function">
    <text evidence="1">Acts on leucine, isoleucine and valine.</text>
</comment>
<dbReference type="SUPFAM" id="SSF56752">
    <property type="entry name" value="D-aminoacid aminotransferase-like PLP-dependent enzymes"/>
    <property type="match status" value="1"/>
</dbReference>
<comment type="catalytic activity">
    <reaction evidence="10">
        <text>L-isoleucine + 2-oxoglutarate = (S)-3-methyl-2-oxopentanoate + L-glutamate</text>
        <dbReference type="Rhea" id="RHEA:24801"/>
        <dbReference type="ChEBI" id="CHEBI:16810"/>
        <dbReference type="ChEBI" id="CHEBI:29985"/>
        <dbReference type="ChEBI" id="CHEBI:35146"/>
        <dbReference type="ChEBI" id="CHEBI:58045"/>
        <dbReference type="EC" id="2.6.1.42"/>
    </reaction>
</comment>
<gene>
    <name evidence="12" type="ORF">AA14337_1740</name>
</gene>
<evidence type="ECO:0000256" key="9">
    <source>
        <dbReference type="ARBA" id="ARBA00048212"/>
    </source>
</evidence>
<comment type="similarity">
    <text evidence="5">Belongs to the class-IV pyridoxal-phosphate-dependent aminotransferase family.</text>
</comment>
<dbReference type="InterPro" id="IPR043132">
    <property type="entry name" value="BCAT-like_C"/>
</dbReference>
<dbReference type="InterPro" id="IPR001544">
    <property type="entry name" value="Aminotrans_IV"/>
</dbReference>
<keyword evidence="8" id="KW-0100">Branched-chain amino acid biosynthesis</keyword>
<dbReference type="GO" id="GO:0008483">
    <property type="term" value="F:transaminase activity"/>
    <property type="evidence" value="ECO:0007669"/>
    <property type="project" value="UniProtKB-KW"/>
</dbReference>
<comment type="pathway">
    <text evidence="2">Amino-acid biosynthesis; L-isoleucine biosynthesis; L-isoleucine from 2-oxobutanoate: step 4/4.</text>
</comment>
<evidence type="ECO:0000256" key="3">
    <source>
        <dbReference type="ARBA" id="ARBA00004931"/>
    </source>
</evidence>
<evidence type="ECO:0000256" key="8">
    <source>
        <dbReference type="ARBA" id="ARBA00023304"/>
    </source>
</evidence>
<keyword evidence="12" id="KW-0808">Transferase</keyword>
<reference evidence="12" key="1">
    <citation type="submission" date="2013-04" db="EMBL/GenBank/DDBJ databases">
        <title>The genome sequencing project of 58 acetic acid bacteria.</title>
        <authorList>
            <person name="Okamoto-Kainuma A."/>
            <person name="Ishikawa M."/>
            <person name="Umino S."/>
            <person name="Koizumi Y."/>
            <person name="Shiwa Y."/>
            <person name="Yoshikawa H."/>
            <person name="Matsutani M."/>
            <person name="Matsushita K."/>
        </authorList>
    </citation>
    <scope>NUCLEOTIDE SEQUENCE</scope>
    <source>
        <strain evidence="12">DSM 14337</strain>
    </source>
</reference>
<evidence type="ECO:0000256" key="5">
    <source>
        <dbReference type="ARBA" id="ARBA00009320"/>
    </source>
</evidence>
<dbReference type="EMBL" id="BAPF01000029">
    <property type="protein sequence ID" value="GBQ80451.1"/>
    <property type="molecule type" value="Genomic_DNA"/>
</dbReference>
<comment type="catalytic activity">
    <reaction evidence="9">
        <text>L-valine + 2-oxoglutarate = 3-methyl-2-oxobutanoate + L-glutamate</text>
        <dbReference type="Rhea" id="RHEA:24813"/>
        <dbReference type="ChEBI" id="CHEBI:11851"/>
        <dbReference type="ChEBI" id="CHEBI:16810"/>
        <dbReference type="ChEBI" id="CHEBI:29985"/>
        <dbReference type="ChEBI" id="CHEBI:57762"/>
        <dbReference type="EC" id="2.6.1.42"/>
    </reaction>
</comment>
<organism evidence="12 13">
    <name type="scientific">Acetobacter malorum DSM 14337</name>
    <dbReference type="NCBI Taxonomy" id="1307910"/>
    <lineage>
        <taxon>Bacteria</taxon>
        <taxon>Pseudomonadati</taxon>
        <taxon>Pseudomonadota</taxon>
        <taxon>Alphaproteobacteria</taxon>
        <taxon>Acetobacterales</taxon>
        <taxon>Acetobacteraceae</taxon>
        <taxon>Acetobacter</taxon>
    </lineage>
</organism>
<evidence type="ECO:0000313" key="13">
    <source>
        <dbReference type="Proteomes" id="UP001065047"/>
    </source>
</evidence>
<dbReference type="GeneID" id="29558653"/>
<keyword evidence="8" id="KW-0028">Amino-acid biosynthesis</keyword>
<evidence type="ECO:0000256" key="7">
    <source>
        <dbReference type="ARBA" id="ARBA00014472"/>
    </source>
</evidence>
<keyword evidence="12" id="KW-0032">Aminotransferase</keyword>
<evidence type="ECO:0000313" key="12">
    <source>
        <dbReference type="EMBL" id="GBQ80451.1"/>
    </source>
</evidence>
<dbReference type="InterPro" id="IPR050571">
    <property type="entry name" value="Class-IV_PLP-Dep_Aminotrnsfr"/>
</dbReference>
<dbReference type="Gene3D" id="3.30.470.10">
    <property type="match status" value="1"/>
</dbReference>
<evidence type="ECO:0000256" key="4">
    <source>
        <dbReference type="ARBA" id="ARBA00005072"/>
    </source>
</evidence>
<dbReference type="Proteomes" id="UP001065047">
    <property type="component" value="Unassembled WGS sequence"/>
</dbReference>
<dbReference type="EC" id="2.6.1.42" evidence="6"/>
<dbReference type="PANTHER" id="PTHR42743:SF11">
    <property type="entry name" value="AMINODEOXYCHORISMATE LYASE"/>
    <property type="match status" value="1"/>
</dbReference>
<dbReference type="RefSeq" id="WP_061506886.1">
    <property type="nucleotide sequence ID" value="NZ_BAPF01000029.1"/>
</dbReference>
<comment type="pathway">
    <text evidence="4">Amino-acid biosynthesis; L-leucine biosynthesis; L-leucine from 3-methyl-2-oxobutanoate: step 4/4.</text>
</comment>
<evidence type="ECO:0000256" key="11">
    <source>
        <dbReference type="ARBA" id="ARBA00049229"/>
    </source>
</evidence>
<evidence type="ECO:0000256" key="10">
    <source>
        <dbReference type="ARBA" id="ARBA00048798"/>
    </source>
</evidence>
<dbReference type="Gene3D" id="3.20.10.10">
    <property type="entry name" value="D-amino Acid Aminotransferase, subunit A, domain 2"/>
    <property type="match status" value="1"/>
</dbReference>
<comment type="caution">
    <text evidence="12">The sequence shown here is derived from an EMBL/GenBank/DDBJ whole genome shotgun (WGS) entry which is preliminary data.</text>
</comment>
<keyword evidence="13" id="KW-1185">Reference proteome</keyword>
<sequence>MKVVFLNGRFINEDEAMISPFDRGFTFGEGIYEVCISVDGKIVDLEDHLARLDHSLEAAGINPPPERSMLSGLMHDILARNSIENGFVYIQVTPGKTPRNFVALPAERSTLLISTGPAQLEGSKAFKNGMRVQVLPDIRWKRRDIKTTMLMPQVMAKRAALNAGFDDVIFYDDLGITEGSSSNVFMVTADGALVTRPVSHQILSGCTRNTLIELAILNGMTVIERPISHDDLSNAKEIFLTSSTYLVVPVVELEFGEKAITYSCNETKKLQGIYIKYLH</sequence>